<gene>
    <name evidence="4" type="ORF">ACFQ39_01070</name>
</gene>
<evidence type="ECO:0000256" key="1">
    <source>
        <dbReference type="ARBA" id="ARBA00003989"/>
    </source>
</evidence>
<dbReference type="InterPro" id="IPR018900">
    <property type="entry name" value="Curli_CsgE"/>
</dbReference>
<keyword evidence="3" id="KW-0732">Signal</keyword>
<keyword evidence="5" id="KW-1185">Reference proteome</keyword>
<organism evidence="4 5">
    <name type="scientific">Namhaeicola litoreus</name>
    <dbReference type="NCBI Taxonomy" id="1052145"/>
    <lineage>
        <taxon>Bacteria</taxon>
        <taxon>Pseudomonadati</taxon>
        <taxon>Bacteroidota</taxon>
        <taxon>Flavobacteriia</taxon>
        <taxon>Flavobacteriales</taxon>
        <taxon>Flavobacteriaceae</taxon>
        <taxon>Namhaeicola</taxon>
    </lineage>
</organism>
<dbReference type="Pfam" id="PF10627">
    <property type="entry name" value="CsgE"/>
    <property type="match status" value="1"/>
</dbReference>
<protein>
    <recommendedName>
        <fullName evidence="2">Curli production assembly/transport component CsgE</fullName>
    </recommendedName>
</protein>
<dbReference type="RefSeq" id="WP_377175561.1">
    <property type="nucleotide sequence ID" value="NZ_JBHTMY010000001.1"/>
</dbReference>
<evidence type="ECO:0000313" key="5">
    <source>
        <dbReference type="Proteomes" id="UP001597201"/>
    </source>
</evidence>
<evidence type="ECO:0000256" key="2">
    <source>
        <dbReference type="ARBA" id="ARBA00014024"/>
    </source>
</evidence>
<dbReference type="EMBL" id="JBHTMY010000001">
    <property type="protein sequence ID" value="MFD1314193.1"/>
    <property type="molecule type" value="Genomic_DNA"/>
</dbReference>
<sequence>MKWFGLFFFMSIGLTYAQDDQLLQARLNISREDIFVNIEGIVENNSHVYNNKLSYHLLTLKKMPQDIKFEKNDRFGEFTLLPNENKTVTTLRINLEEEQELKVYFFVRDQKNLIAQDSIVINEVVDLLKTTVMREIDIEIKGLVIETTKTKMGKDFYDFFYQLYLREGAEYSFIINIEEKPFLGTGSLISVIIEDQTIFEFQARPDVEMLEGAAKYALVRVNEFNKNKQNVPKVY</sequence>
<dbReference type="Proteomes" id="UP001597201">
    <property type="component" value="Unassembled WGS sequence"/>
</dbReference>
<accession>A0ABW3XYA6</accession>
<proteinExistence type="predicted"/>
<evidence type="ECO:0000313" key="4">
    <source>
        <dbReference type="EMBL" id="MFD1314193.1"/>
    </source>
</evidence>
<comment type="function">
    <text evidence="1">May be involved in the biogenesis of curli organelles.</text>
</comment>
<name>A0ABW3XYA6_9FLAO</name>
<evidence type="ECO:0000256" key="3">
    <source>
        <dbReference type="ARBA" id="ARBA00022729"/>
    </source>
</evidence>
<comment type="caution">
    <text evidence="4">The sequence shown here is derived from an EMBL/GenBank/DDBJ whole genome shotgun (WGS) entry which is preliminary data.</text>
</comment>
<reference evidence="5" key="1">
    <citation type="journal article" date="2019" name="Int. J. Syst. Evol. Microbiol.">
        <title>The Global Catalogue of Microorganisms (GCM) 10K type strain sequencing project: providing services to taxonomists for standard genome sequencing and annotation.</title>
        <authorList>
            <consortium name="The Broad Institute Genomics Platform"/>
            <consortium name="The Broad Institute Genome Sequencing Center for Infectious Disease"/>
            <person name="Wu L."/>
            <person name="Ma J."/>
        </authorList>
    </citation>
    <scope>NUCLEOTIDE SEQUENCE [LARGE SCALE GENOMIC DNA]</scope>
    <source>
        <strain evidence="5">CCUG 61485</strain>
    </source>
</reference>